<protein>
    <recommendedName>
        <fullName evidence="2">Reverse transcriptase domain-containing protein</fullName>
    </recommendedName>
</protein>
<organism evidence="1">
    <name type="scientific">Tanacetum cinerariifolium</name>
    <name type="common">Dalmatian daisy</name>
    <name type="synonym">Chrysanthemum cinerariifolium</name>
    <dbReference type="NCBI Taxonomy" id="118510"/>
    <lineage>
        <taxon>Eukaryota</taxon>
        <taxon>Viridiplantae</taxon>
        <taxon>Streptophyta</taxon>
        <taxon>Embryophyta</taxon>
        <taxon>Tracheophyta</taxon>
        <taxon>Spermatophyta</taxon>
        <taxon>Magnoliopsida</taxon>
        <taxon>eudicotyledons</taxon>
        <taxon>Gunneridae</taxon>
        <taxon>Pentapetalae</taxon>
        <taxon>asterids</taxon>
        <taxon>campanulids</taxon>
        <taxon>Asterales</taxon>
        <taxon>Asteraceae</taxon>
        <taxon>Asteroideae</taxon>
        <taxon>Anthemideae</taxon>
        <taxon>Anthemidinae</taxon>
        <taxon>Tanacetum</taxon>
    </lineage>
</organism>
<accession>A0A699I7N9</accession>
<gene>
    <name evidence="1" type="ORF">Tci_489118</name>
</gene>
<evidence type="ECO:0008006" key="2">
    <source>
        <dbReference type="Google" id="ProtNLM"/>
    </source>
</evidence>
<sequence>MKYKAEKVCHEEMVKMPLVGLKVLEDGLFSINMNYRKLTEIAIRNRCHQMRVHEEEIPKTDFRTRYRHFEVYGYAFWVNQSTNGLHKVKGGARVAFEDEFGAAEEREVSREAQQGQSGVKRKLFGSFRNKMGNEQILALPKGSDNFVVMREARAWWFCLRMLEALGVRDEVCDLDGSRVSTTHFQSEGLNMRHRRCMKLFSDYGCETKYHMGKANIVVDAWRKKGGMKPRRVRDICRAIQAEISEKISSLTSAAAQSSLAVASLCISSGNLSSLAVGSCSSSGKSSLAVGMPCAFYS</sequence>
<name>A0A699I7N9_TANCI</name>
<reference evidence="1" key="1">
    <citation type="journal article" date="2019" name="Sci. Rep.">
        <title>Draft genome of Tanacetum cinerariifolium, the natural source of mosquito coil.</title>
        <authorList>
            <person name="Yamashiro T."/>
            <person name="Shiraishi A."/>
            <person name="Satake H."/>
            <person name="Nakayama K."/>
        </authorList>
    </citation>
    <scope>NUCLEOTIDE SEQUENCE</scope>
</reference>
<proteinExistence type="predicted"/>
<dbReference type="AlphaFoldDB" id="A0A699I7N9"/>
<comment type="caution">
    <text evidence="1">The sequence shown here is derived from an EMBL/GenBank/DDBJ whole genome shotgun (WGS) entry which is preliminary data.</text>
</comment>
<dbReference type="Gene3D" id="3.10.10.10">
    <property type="entry name" value="HIV Type 1 Reverse Transcriptase, subunit A, domain 1"/>
    <property type="match status" value="1"/>
</dbReference>
<dbReference type="EMBL" id="BKCJ010248415">
    <property type="protein sequence ID" value="GEZ17145.1"/>
    <property type="molecule type" value="Genomic_DNA"/>
</dbReference>
<evidence type="ECO:0000313" key="1">
    <source>
        <dbReference type="EMBL" id="GEZ17145.1"/>
    </source>
</evidence>